<dbReference type="EMBL" id="CP033459">
    <property type="protein sequence ID" value="QFQ12513.1"/>
    <property type="molecule type" value="Genomic_DNA"/>
</dbReference>
<keyword evidence="3" id="KW-1185">Reference proteome</keyword>
<proteinExistence type="predicted"/>
<dbReference type="KEGG" id="alq:C7Y71_005510"/>
<feature type="region of interest" description="Disordered" evidence="1">
    <location>
        <begin position="1"/>
        <end position="86"/>
    </location>
</feature>
<evidence type="ECO:0000313" key="3">
    <source>
        <dbReference type="Proteomes" id="UP000249375"/>
    </source>
</evidence>
<gene>
    <name evidence="2" type="ORF">C7Y71_005510</name>
</gene>
<organism evidence="2 3">
    <name type="scientific">Pseudoprevotella muciniphila</name>
    <dbReference type="NCBI Taxonomy" id="2133944"/>
    <lineage>
        <taxon>Bacteria</taxon>
        <taxon>Pseudomonadati</taxon>
        <taxon>Bacteroidota</taxon>
        <taxon>Bacteroidia</taxon>
        <taxon>Bacteroidales</taxon>
        <taxon>Prevotellaceae</taxon>
        <taxon>Pseudoprevotella</taxon>
    </lineage>
</organism>
<reference evidence="2 3" key="1">
    <citation type="submission" date="2018-11" db="EMBL/GenBank/DDBJ databases">
        <authorList>
            <person name="Na S.W."/>
            <person name="Baik M."/>
        </authorList>
    </citation>
    <scope>NUCLEOTIDE SEQUENCE [LARGE SCALE GENOMIC DNA]</scope>
    <source>
        <strain evidence="2 3">E39</strain>
    </source>
</reference>
<evidence type="ECO:0000256" key="1">
    <source>
        <dbReference type="SAM" id="MobiDB-lite"/>
    </source>
</evidence>
<name>A0A5P8E675_9BACT</name>
<dbReference type="AlphaFoldDB" id="A0A5P8E675"/>
<feature type="compositionally biased region" description="Basic residues" evidence="1">
    <location>
        <begin position="25"/>
        <end position="37"/>
    </location>
</feature>
<accession>A0A5P8E675</accession>
<evidence type="ECO:0000313" key="2">
    <source>
        <dbReference type="EMBL" id="QFQ12513.1"/>
    </source>
</evidence>
<sequence length="86" mass="9976">MMFGMPVVTSAETNSQDEVMQVPNRKYRKSKYRRARRPLPPPPARRKVSVRPQEYRKGQPLPQHGVYGAPVNRGSCVDKVSKKRRR</sequence>
<dbReference type="Proteomes" id="UP000249375">
    <property type="component" value="Chromosome"/>
</dbReference>
<protein>
    <submittedName>
        <fullName evidence="2">Uncharacterized protein</fullName>
    </submittedName>
</protein>